<dbReference type="Gene3D" id="1.10.10.10">
    <property type="entry name" value="Winged helix-like DNA-binding domain superfamily/Winged helix DNA-binding domain"/>
    <property type="match status" value="1"/>
</dbReference>
<keyword evidence="2" id="KW-0238">DNA-binding</keyword>
<dbReference type="PRINTS" id="PR00038">
    <property type="entry name" value="HTHLUXR"/>
</dbReference>
<dbReference type="SMART" id="SM00421">
    <property type="entry name" value="HTH_LUXR"/>
    <property type="match status" value="1"/>
</dbReference>
<dbReference type="InterPro" id="IPR029016">
    <property type="entry name" value="GAF-like_dom_sf"/>
</dbReference>
<dbReference type="PANTHER" id="PTHR44688:SF16">
    <property type="entry name" value="DNA-BINDING TRANSCRIPTIONAL ACTIVATOR DEVR_DOSR"/>
    <property type="match status" value="1"/>
</dbReference>
<protein>
    <submittedName>
        <fullName evidence="5">Helix-turn-helix transcriptional regulator</fullName>
    </submittedName>
</protein>
<evidence type="ECO:0000313" key="6">
    <source>
        <dbReference type="Proteomes" id="UP000660680"/>
    </source>
</evidence>
<reference evidence="5" key="1">
    <citation type="journal article" date="2014" name="Int. J. Syst. Evol. Microbiol.">
        <title>Complete genome sequence of Corynebacterium casei LMG S-19264T (=DSM 44701T), isolated from a smear-ripened cheese.</title>
        <authorList>
            <consortium name="US DOE Joint Genome Institute (JGI-PGF)"/>
            <person name="Walter F."/>
            <person name="Albersmeier A."/>
            <person name="Kalinowski J."/>
            <person name="Ruckert C."/>
        </authorList>
    </citation>
    <scope>NUCLEOTIDE SEQUENCE</scope>
    <source>
        <strain evidence="5">JCM 3276</strain>
    </source>
</reference>
<organism evidence="5 6">
    <name type="scientific">Actinokineospora fastidiosa</name>
    <dbReference type="NCBI Taxonomy" id="1816"/>
    <lineage>
        <taxon>Bacteria</taxon>
        <taxon>Bacillati</taxon>
        <taxon>Actinomycetota</taxon>
        <taxon>Actinomycetes</taxon>
        <taxon>Pseudonocardiales</taxon>
        <taxon>Pseudonocardiaceae</taxon>
        <taxon>Actinokineospora</taxon>
    </lineage>
</organism>
<dbReference type="InterPro" id="IPR036388">
    <property type="entry name" value="WH-like_DNA-bd_sf"/>
</dbReference>
<evidence type="ECO:0000256" key="2">
    <source>
        <dbReference type="ARBA" id="ARBA00023125"/>
    </source>
</evidence>
<dbReference type="GO" id="GO:0003677">
    <property type="term" value="F:DNA binding"/>
    <property type="evidence" value="ECO:0007669"/>
    <property type="project" value="UniProtKB-KW"/>
</dbReference>
<dbReference type="AlphaFoldDB" id="A0A918G2Y2"/>
<dbReference type="PROSITE" id="PS00622">
    <property type="entry name" value="HTH_LUXR_1"/>
    <property type="match status" value="1"/>
</dbReference>
<proteinExistence type="predicted"/>
<dbReference type="GO" id="GO:0006355">
    <property type="term" value="P:regulation of DNA-templated transcription"/>
    <property type="evidence" value="ECO:0007669"/>
    <property type="project" value="InterPro"/>
</dbReference>
<name>A0A918G2Y2_9PSEU</name>
<evidence type="ECO:0000259" key="4">
    <source>
        <dbReference type="PROSITE" id="PS50043"/>
    </source>
</evidence>
<comment type="caution">
    <text evidence="5">The sequence shown here is derived from an EMBL/GenBank/DDBJ whole genome shotgun (WGS) entry which is preliminary data.</text>
</comment>
<dbReference type="Pfam" id="PF00196">
    <property type="entry name" value="GerE"/>
    <property type="match status" value="1"/>
</dbReference>
<keyword evidence="6" id="KW-1185">Reference proteome</keyword>
<gene>
    <name evidence="5" type="ORF">GCM10010171_04170</name>
</gene>
<dbReference type="Proteomes" id="UP000660680">
    <property type="component" value="Unassembled WGS sequence"/>
</dbReference>
<dbReference type="Gene3D" id="3.30.450.40">
    <property type="match status" value="1"/>
</dbReference>
<accession>A0A918G2Y2</accession>
<evidence type="ECO:0000313" key="5">
    <source>
        <dbReference type="EMBL" id="GGS15335.1"/>
    </source>
</evidence>
<dbReference type="InterPro" id="IPR016032">
    <property type="entry name" value="Sig_transdc_resp-reg_C-effctor"/>
</dbReference>
<evidence type="ECO:0000256" key="3">
    <source>
        <dbReference type="ARBA" id="ARBA00023163"/>
    </source>
</evidence>
<dbReference type="PANTHER" id="PTHR44688">
    <property type="entry name" value="DNA-BINDING TRANSCRIPTIONAL ACTIVATOR DEVR_DOSR"/>
    <property type="match status" value="1"/>
</dbReference>
<evidence type="ECO:0000256" key="1">
    <source>
        <dbReference type="ARBA" id="ARBA00023015"/>
    </source>
</evidence>
<dbReference type="RefSeq" id="WP_189208568.1">
    <property type="nucleotide sequence ID" value="NZ_BMRB01000001.1"/>
</dbReference>
<sequence length="286" mass="30993">MTDTRLLRPDDRAVLRAELRALRQSGVPVAFAGEVAANRLRLVEFVGTRTTGLHNLEVHAGTGLGGRVFVQGRPAGVTDYGAARTITHDYDRPVLAEGLSSILAVPVQAGGRCRAVLYGALRQPLAFGDRMWDQFIAAGRRLAHEFAVRDEVDCRLAMAQSLAAVRHLEPAQAATLEELRSVHSELRAIAGSIADPGLQRRVYAAAQRLADLGDGEPTPEPAVRLSTRETDVLSQVALGCTNAEVADRLALSRETVKAYLQSAMRKLDARTRHEAVVRARKAMLLP</sequence>
<dbReference type="SUPFAM" id="SSF55781">
    <property type="entry name" value="GAF domain-like"/>
    <property type="match status" value="1"/>
</dbReference>
<dbReference type="CDD" id="cd06170">
    <property type="entry name" value="LuxR_C_like"/>
    <property type="match status" value="1"/>
</dbReference>
<keyword evidence="3" id="KW-0804">Transcription</keyword>
<feature type="domain" description="HTH luxR-type" evidence="4">
    <location>
        <begin position="218"/>
        <end position="283"/>
    </location>
</feature>
<keyword evidence="1" id="KW-0805">Transcription regulation</keyword>
<dbReference type="EMBL" id="BMRB01000001">
    <property type="protein sequence ID" value="GGS15335.1"/>
    <property type="molecule type" value="Genomic_DNA"/>
</dbReference>
<dbReference type="SUPFAM" id="SSF46894">
    <property type="entry name" value="C-terminal effector domain of the bipartite response regulators"/>
    <property type="match status" value="1"/>
</dbReference>
<dbReference type="PROSITE" id="PS50043">
    <property type="entry name" value="HTH_LUXR_2"/>
    <property type="match status" value="1"/>
</dbReference>
<reference evidence="5" key="2">
    <citation type="submission" date="2020-09" db="EMBL/GenBank/DDBJ databases">
        <authorList>
            <person name="Sun Q."/>
            <person name="Ohkuma M."/>
        </authorList>
    </citation>
    <scope>NUCLEOTIDE SEQUENCE</scope>
    <source>
        <strain evidence="5">JCM 3276</strain>
    </source>
</reference>
<dbReference type="InterPro" id="IPR000792">
    <property type="entry name" value="Tscrpt_reg_LuxR_C"/>
</dbReference>